<dbReference type="InterPro" id="IPR003661">
    <property type="entry name" value="HisK_dim/P_dom"/>
</dbReference>
<dbReference type="SUPFAM" id="SSF47384">
    <property type="entry name" value="Homodimeric domain of signal transducing histidine kinase"/>
    <property type="match status" value="1"/>
</dbReference>
<dbReference type="InterPro" id="IPR035965">
    <property type="entry name" value="PAS-like_dom_sf"/>
</dbReference>
<evidence type="ECO:0000313" key="3">
    <source>
        <dbReference type="EMBL" id="KAA5549054.1"/>
    </source>
</evidence>
<proteinExistence type="predicted"/>
<dbReference type="Proteomes" id="UP000323426">
    <property type="component" value="Unassembled WGS sequence"/>
</dbReference>
<evidence type="ECO:0000313" key="4">
    <source>
        <dbReference type="Proteomes" id="UP000323426"/>
    </source>
</evidence>
<comment type="caution">
    <text evidence="3">The sequence shown here is derived from an EMBL/GenBank/DDBJ whole genome shotgun (WGS) entry which is preliminary data.</text>
</comment>
<dbReference type="SUPFAM" id="SSF55785">
    <property type="entry name" value="PYP-like sensor domain (PAS domain)"/>
    <property type="match status" value="2"/>
</dbReference>
<dbReference type="Gene3D" id="3.30.450.20">
    <property type="entry name" value="PAS domain"/>
    <property type="match status" value="2"/>
</dbReference>
<dbReference type="RefSeq" id="WP_190277437.1">
    <property type="nucleotide sequence ID" value="NZ_VWSF01000001.1"/>
</dbReference>
<comment type="catalytic activity">
    <reaction evidence="1">
        <text>ATP + protein L-histidine = ADP + protein N-phospho-L-histidine.</text>
        <dbReference type="EC" id="2.7.13.3"/>
    </reaction>
</comment>
<dbReference type="CDD" id="cd00082">
    <property type="entry name" value="HisKA"/>
    <property type="match status" value="1"/>
</dbReference>
<evidence type="ECO:0000256" key="1">
    <source>
        <dbReference type="ARBA" id="ARBA00000085"/>
    </source>
</evidence>
<organism evidence="3 4">
    <name type="scientific">Adhaeribacter rhizoryzae</name>
    <dbReference type="NCBI Taxonomy" id="2607907"/>
    <lineage>
        <taxon>Bacteria</taxon>
        <taxon>Pseudomonadati</taxon>
        <taxon>Bacteroidota</taxon>
        <taxon>Cytophagia</taxon>
        <taxon>Cytophagales</taxon>
        <taxon>Hymenobacteraceae</taxon>
        <taxon>Adhaeribacter</taxon>
    </lineage>
</organism>
<dbReference type="EC" id="2.7.13.3" evidence="2"/>
<gene>
    <name evidence="3" type="ORF">F0145_00165</name>
</gene>
<evidence type="ECO:0000256" key="2">
    <source>
        <dbReference type="ARBA" id="ARBA00012438"/>
    </source>
</evidence>
<name>A0A5M6DNJ8_9BACT</name>
<dbReference type="EMBL" id="VWSF01000001">
    <property type="protein sequence ID" value="KAA5549054.1"/>
    <property type="molecule type" value="Genomic_DNA"/>
</dbReference>
<reference evidence="3 4" key="1">
    <citation type="submission" date="2019-09" db="EMBL/GenBank/DDBJ databases">
        <title>Genome sequence and assembly of Adhaeribacter sp.</title>
        <authorList>
            <person name="Chhetri G."/>
        </authorList>
    </citation>
    <scope>NUCLEOTIDE SEQUENCE [LARGE SCALE GENOMIC DNA]</scope>
    <source>
        <strain evidence="3 4">DK36</strain>
    </source>
</reference>
<dbReference type="InterPro" id="IPR036097">
    <property type="entry name" value="HisK_dim/P_sf"/>
</dbReference>
<dbReference type="GO" id="GO:0000155">
    <property type="term" value="F:phosphorelay sensor kinase activity"/>
    <property type="evidence" value="ECO:0007669"/>
    <property type="project" value="InterPro"/>
</dbReference>
<dbReference type="AlphaFoldDB" id="A0A5M6DNJ8"/>
<sequence>MSEVSYEVLFNSAPVPLIVTDTKGEIKLINEHAVALLDDKMLAFSGLNFCDFIEKSFLKDYIKTDASFSFEDFLEIYQTEHKYWVKSKAGTIIYADIKAVLFESVEQSLYIWTIDPIEISKKLSYELKERVKEQLAILKVVEVFSQYPDTQTALELCLPIIKEGWQYPEVTGVRILLANDEEYITDNFQRTEWLLQAAIKSEKEQYGYLEVCYQQEVPAYGSSIFLYEEERLINILAKLLAIFIERWQAIEKNNADALLLKKITSNIPANTYQFEILPDGHTKMLFINKGNEAFNYDYDYIDIIEDTTGTTEVLYEADKAKVHNAFLEAYKTKKNLIVQYRIIINGIIRWRWLSAIPENTADGKTIWYGASQDITPFVDYVTSVEQILFDISHIIRRPIANIKGISKLLKDIKLTESELHHLSKLLLTASEELDSFIQQLNLSYEEKRKLNQDFQIDFSALVDKRNNFFDARN</sequence>
<accession>A0A5M6DNJ8</accession>
<keyword evidence="4" id="KW-1185">Reference proteome</keyword>
<protein>
    <recommendedName>
        <fullName evidence="2">histidine kinase</fullName>
        <ecNumber evidence="2">2.7.13.3</ecNumber>
    </recommendedName>
</protein>